<reference evidence="1 2" key="1">
    <citation type="submission" date="2021-06" db="EMBL/GenBank/DDBJ databases">
        <title>Caerostris extrusa draft genome.</title>
        <authorList>
            <person name="Kono N."/>
            <person name="Arakawa K."/>
        </authorList>
    </citation>
    <scope>NUCLEOTIDE SEQUENCE [LARGE SCALE GENOMIC DNA]</scope>
</reference>
<sequence>MKKNSIIRLEIYGRAPGWRFSDKMFMMFPVNRAAFFKIGRALKGSSGALFLIWARIIKIQVAALNVRPHKEGGILPGGKRCTDWKIGSSATMKGRP</sequence>
<proteinExistence type="predicted"/>
<dbReference type="Proteomes" id="UP001054945">
    <property type="component" value="Unassembled WGS sequence"/>
</dbReference>
<accession>A0AAV4XFP9</accession>
<dbReference type="AlphaFoldDB" id="A0AAV4XFP9"/>
<protein>
    <submittedName>
        <fullName evidence="1">Uncharacterized protein</fullName>
    </submittedName>
</protein>
<keyword evidence="2" id="KW-1185">Reference proteome</keyword>
<gene>
    <name evidence="1" type="ORF">CEXT_696201</name>
</gene>
<dbReference type="EMBL" id="BPLR01017716">
    <property type="protein sequence ID" value="GIY93865.1"/>
    <property type="molecule type" value="Genomic_DNA"/>
</dbReference>
<name>A0AAV4XFP9_CAEEX</name>
<organism evidence="1 2">
    <name type="scientific">Caerostris extrusa</name>
    <name type="common">Bark spider</name>
    <name type="synonym">Caerostris bankana</name>
    <dbReference type="NCBI Taxonomy" id="172846"/>
    <lineage>
        <taxon>Eukaryota</taxon>
        <taxon>Metazoa</taxon>
        <taxon>Ecdysozoa</taxon>
        <taxon>Arthropoda</taxon>
        <taxon>Chelicerata</taxon>
        <taxon>Arachnida</taxon>
        <taxon>Araneae</taxon>
        <taxon>Araneomorphae</taxon>
        <taxon>Entelegynae</taxon>
        <taxon>Araneoidea</taxon>
        <taxon>Araneidae</taxon>
        <taxon>Caerostris</taxon>
    </lineage>
</organism>
<comment type="caution">
    <text evidence="1">The sequence shown here is derived from an EMBL/GenBank/DDBJ whole genome shotgun (WGS) entry which is preliminary data.</text>
</comment>
<evidence type="ECO:0000313" key="2">
    <source>
        <dbReference type="Proteomes" id="UP001054945"/>
    </source>
</evidence>
<evidence type="ECO:0000313" key="1">
    <source>
        <dbReference type="EMBL" id="GIY93865.1"/>
    </source>
</evidence>